<accession>A0A244CSX3</accession>
<dbReference type="Gene3D" id="3.40.50.1000">
    <property type="entry name" value="HAD superfamily/HAD-like"/>
    <property type="match status" value="1"/>
</dbReference>
<proteinExistence type="predicted"/>
<dbReference type="InterPro" id="IPR023214">
    <property type="entry name" value="HAD_sf"/>
</dbReference>
<dbReference type="SUPFAM" id="SSF56784">
    <property type="entry name" value="HAD-like"/>
    <property type="match status" value="1"/>
</dbReference>
<sequence length="211" mass="23999">MNHVMLDIDGTLIQSYEFDEKCFIDAVREVTGLELETDWENYPYVTDRGILKTFISRQAPRYSLNELERAVKPVFTRNIQKTIDSEPTLEVDGAIEFVSYLRKSKEHVVSVATGGWGETAKLKLESAGFETDGLILASSNDHYSRIEIMKTARRQADLMGQFPVTYFGDAVWDVKACDTLGVNLVVVGERVNHHQRIQNFNSLERALSYVK</sequence>
<evidence type="ECO:0000313" key="2">
    <source>
        <dbReference type="Proteomes" id="UP000194841"/>
    </source>
</evidence>
<gene>
    <name evidence="1" type="ORF">B1199_00040</name>
</gene>
<dbReference type="Proteomes" id="UP000194841">
    <property type="component" value="Unassembled WGS sequence"/>
</dbReference>
<dbReference type="Gene3D" id="1.10.150.240">
    <property type="entry name" value="Putative phosphatase, domain 2"/>
    <property type="match status" value="1"/>
</dbReference>
<dbReference type="InterPro" id="IPR023198">
    <property type="entry name" value="PGP-like_dom2"/>
</dbReference>
<keyword evidence="2" id="KW-1185">Reference proteome</keyword>
<dbReference type="InterPro" id="IPR041492">
    <property type="entry name" value="HAD_2"/>
</dbReference>
<reference evidence="1 2" key="1">
    <citation type="submission" date="2017-02" db="EMBL/GenBank/DDBJ databases">
        <title>Pseudoalteromonas ulvae TC14 Genome.</title>
        <authorList>
            <person name="Molmeret M."/>
        </authorList>
    </citation>
    <scope>NUCLEOTIDE SEQUENCE [LARGE SCALE GENOMIC DNA]</scope>
    <source>
        <strain evidence="1">TC14</strain>
    </source>
</reference>
<evidence type="ECO:0000313" key="1">
    <source>
        <dbReference type="EMBL" id="OUL58720.1"/>
    </source>
</evidence>
<dbReference type="RefSeq" id="WP_086742101.1">
    <property type="nucleotide sequence ID" value="NZ_MWPV01000001.1"/>
</dbReference>
<organism evidence="1 2">
    <name type="scientific">Pseudoalteromonas ulvae</name>
    <dbReference type="NCBI Taxonomy" id="107327"/>
    <lineage>
        <taxon>Bacteria</taxon>
        <taxon>Pseudomonadati</taxon>
        <taxon>Pseudomonadota</taxon>
        <taxon>Gammaproteobacteria</taxon>
        <taxon>Alteromonadales</taxon>
        <taxon>Pseudoalteromonadaceae</taxon>
        <taxon>Pseudoalteromonas</taxon>
    </lineage>
</organism>
<comment type="caution">
    <text evidence="1">The sequence shown here is derived from an EMBL/GenBank/DDBJ whole genome shotgun (WGS) entry which is preliminary data.</text>
</comment>
<dbReference type="OrthoDB" id="9807630at2"/>
<name>A0A244CSX3_PSEDV</name>
<dbReference type="InterPro" id="IPR036412">
    <property type="entry name" value="HAD-like_sf"/>
</dbReference>
<dbReference type="EMBL" id="MWPV01000001">
    <property type="protein sequence ID" value="OUL58720.1"/>
    <property type="molecule type" value="Genomic_DNA"/>
</dbReference>
<dbReference type="AlphaFoldDB" id="A0A244CSX3"/>
<dbReference type="CDD" id="cd01427">
    <property type="entry name" value="HAD_like"/>
    <property type="match status" value="1"/>
</dbReference>
<dbReference type="Pfam" id="PF13419">
    <property type="entry name" value="HAD_2"/>
    <property type="match status" value="1"/>
</dbReference>
<protein>
    <submittedName>
        <fullName evidence="1">Haloacid dehalogenase</fullName>
    </submittedName>
</protein>